<organism evidence="3 4">
    <name type="scientific">Tunturiibacter empetritectus</name>
    <dbReference type="NCBI Taxonomy" id="3069691"/>
    <lineage>
        <taxon>Bacteria</taxon>
        <taxon>Pseudomonadati</taxon>
        <taxon>Acidobacteriota</taxon>
        <taxon>Terriglobia</taxon>
        <taxon>Terriglobales</taxon>
        <taxon>Acidobacteriaceae</taxon>
        <taxon>Tunturiibacter</taxon>
    </lineage>
</organism>
<dbReference type="Proteomes" id="UP000568106">
    <property type="component" value="Unassembled WGS sequence"/>
</dbReference>
<dbReference type="Gene3D" id="3.90.180.10">
    <property type="entry name" value="Medium-chain alcohol dehydrogenases, catalytic domain"/>
    <property type="match status" value="1"/>
</dbReference>
<dbReference type="Pfam" id="PF08240">
    <property type="entry name" value="ADH_N"/>
    <property type="match status" value="1"/>
</dbReference>
<dbReference type="SUPFAM" id="SSF50129">
    <property type="entry name" value="GroES-like"/>
    <property type="match status" value="1"/>
</dbReference>
<evidence type="ECO:0000313" key="3">
    <source>
        <dbReference type="EMBL" id="MBB5317958.1"/>
    </source>
</evidence>
<proteinExistence type="predicted"/>
<dbReference type="InterPro" id="IPR036291">
    <property type="entry name" value="NAD(P)-bd_dom_sf"/>
</dbReference>
<dbReference type="InterPro" id="IPR051603">
    <property type="entry name" value="Zinc-ADH_QOR/CCCR"/>
</dbReference>
<dbReference type="InterPro" id="IPR020843">
    <property type="entry name" value="ER"/>
</dbReference>
<accession>A0A7W8IIW1</accession>
<comment type="caution">
    <text evidence="3">The sequence shown here is derived from an EMBL/GenBank/DDBJ whole genome shotgun (WGS) entry which is preliminary data.</text>
</comment>
<sequence>MRAMRAEQFSGYEALKLVELPKPAATDGKVLVRITAAGVTPLDHTILFGNFHIPEQPLVLGNEGAGVVEEGGGADFPAGSRVMFWGAYGALEDGTYREWIAVRKEDLCLIPDGVDDISAAGIPVAYLTAQVALTVAGFRPGKTVLAPAIGGSVGNAVTQLARALGAKHAISSTTNHAKSEQAKALGFDEVIDTSLEKLGDGVRRITDGYGADIVIDGIGGEVLSEALKALALGGSLTTLGYSASRKTTIDVTDLIVPQASIRSLNMFRQPQATVTDAWNAIVSLLQSGAIKPIVAKTFPLAEAAEALRYLVEGRPFGRVVLTV</sequence>
<dbReference type="AlphaFoldDB" id="A0A7W8IIW1"/>
<evidence type="ECO:0000256" key="1">
    <source>
        <dbReference type="ARBA" id="ARBA00022857"/>
    </source>
</evidence>
<gene>
    <name evidence="3" type="ORF">HDF09_002644</name>
</gene>
<keyword evidence="3" id="KW-0560">Oxidoreductase</keyword>
<dbReference type="InterPro" id="IPR011032">
    <property type="entry name" value="GroES-like_sf"/>
</dbReference>
<dbReference type="EC" id="1.6.5.5" evidence="3"/>
<keyword evidence="4" id="KW-1185">Reference proteome</keyword>
<evidence type="ECO:0000313" key="4">
    <source>
        <dbReference type="Proteomes" id="UP000568106"/>
    </source>
</evidence>
<keyword evidence="1" id="KW-0521">NADP</keyword>
<evidence type="ECO:0000259" key="2">
    <source>
        <dbReference type="SMART" id="SM00829"/>
    </source>
</evidence>
<dbReference type="InterPro" id="IPR013149">
    <property type="entry name" value="ADH-like_C"/>
</dbReference>
<dbReference type="Pfam" id="PF00107">
    <property type="entry name" value="ADH_zinc_N"/>
    <property type="match status" value="1"/>
</dbReference>
<name>A0A7W8IIW1_9BACT</name>
<dbReference type="InterPro" id="IPR013154">
    <property type="entry name" value="ADH-like_N"/>
</dbReference>
<reference evidence="3" key="1">
    <citation type="submission" date="2020-08" db="EMBL/GenBank/DDBJ databases">
        <title>Genomic Encyclopedia of Type Strains, Phase IV (KMG-V): Genome sequencing to study the core and pangenomes of soil and plant-associated prokaryotes.</title>
        <authorList>
            <person name="Whitman W."/>
        </authorList>
    </citation>
    <scope>NUCLEOTIDE SEQUENCE [LARGE SCALE GENOMIC DNA]</scope>
    <source>
        <strain evidence="3">M8UP27</strain>
    </source>
</reference>
<dbReference type="PANTHER" id="PTHR44154">
    <property type="entry name" value="QUINONE OXIDOREDUCTASE"/>
    <property type="match status" value="1"/>
</dbReference>
<dbReference type="SUPFAM" id="SSF51735">
    <property type="entry name" value="NAD(P)-binding Rossmann-fold domains"/>
    <property type="match status" value="1"/>
</dbReference>
<dbReference type="GO" id="GO:0003960">
    <property type="term" value="F:quinone reductase (NADPH) activity"/>
    <property type="evidence" value="ECO:0007669"/>
    <property type="project" value="UniProtKB-EC"/>
</dbReference>
<dbReference type="PANTHER" id="PTHR44154:SF1">
    <property type="entry name" value="QUINONE OXIDOREDUCTASE"/>
    <property type="match status" value="1"/>
</dbReference>
<dbReference type="SMART" id="SM00829">
    <property type="entry name" value="PKS_ER"/>
    <property type="match status" value="1"/>
</dbReference>
<dbReference type="Gene3D" id="3.40.50.720">
    <property type="entry name" value="NAD(P)-binding Rossmann-like Domain"/>
    <property type="match status" value="1"/>
</dbReference>
<protein>
    <submittedName>
        <fullName evidence="3">NADPH2:quinone reductase</fullName>
        <ecNumber evidence="3">1.6.5.5</ecNumber>
    </submittedName>
</protein>
<feature type="domain" description="Enoyl reductase (ER)" evidence="2">
    <location>
        <begin position="10"/>
        <end position="321"/>
    </location>
</feature>
<dbReference type="EMBL" id="JACHDY010000003">
    <property type="protein sequence ID" value="MBB5317958.1"/>
    <property type="molecule type" value="Genomic_DNA"/>
</dbReference>